<name>A0A285VD19_9MICO</name>
<proteinExistence type="predicted"/>
<evidence type="ECO:0000313" key="3">
    <source>
        <dbReference type="EMBL" id="SOC52042.1"/>
    </source>
</evidence>
<keyword evidence="2" id="KW-1133">Transmembrane helix</keyword>
<accession>A0A285VD19</accession>
<evidence type="ECO:0000313" key="4">
    <source>
        <dbReference type="Proteomes" id="UP000219688"/>
    </source>
</evidence>
<protein>
    <submittedName>
        <fullName evidence="3">Uncharacterized protein</fullName>
    </submittedName>
</protein>
<keyword evidence="2" id="KW-0812">Transmembrane</keyword>
<reference evidence="4" key="1">
    <citation type="submission" date="2017-08" db="EMBL/GenBank/DDBJ databases">
        <authorList>
            <person name="Varghese N."/>
            <person name="Submissions S."/>
        </authorList>
    </citation>
    <scope>NUCLEOTIDE SEQUENCE [LARGE SCALE GENOMIC DNA]</scope>
    <source>
        <strain evidence="4">USBA17B2</strain>
    </source>
</reference>
<dbReference type="Proteomes" id="UP000219688">
    <property type="component" value="Unassembled WGS sequence"/>
</dbReference>
<gene>
    <name evidence="3" type="ORF">SAMN05421879_101394</name>
</gene>
<dbReference type="AlphaFoldDB" id="A0A285VD19"/>
<sequence length="212" mass="21527">MSTSPSRDPRPLLWVLAALGAVVGAALLVLGLTAQAARPAPALVGFTPGQQVEVGEEGLSVWSRSAGTLADTVCTADGATLLRPVAEYAVTVAGSRFYEVARSPEGFPAGPTVLSCSTPDPVYAGPHAERTVATGLAGGTGVVLGTLLLAVGVVLAVLAVLAGRRRMPAGHGSIPLSRLMPETRGSVAAYPGSASWERTPPRGPRHDLPPPD</sequence>
<dbReference type="EMBL" id="OBQK01000001">
    <property type="protein sequence ID" value="SOC52042.1"/>
    <property type="molecule type" value="Genomic_DNA"/>
</dbReference>
<organism evidence="3 4">
    <name type="scientific">Ornithinimicrobium cerasi</name>
    <dbReference type="NCBI Taxonomy" id="2248773"/>
    <lineage>
        <taxon>Bacteria</taxon>
        <taxon>Bacillati</taxon>
        <taxon>Actinomycetota</taxon>
        <taxon>Actinomycetes</taxon>
        <taxon>Micrococcales</taxon>
        <taxon>Ornithinimicrobiaceae</taxon>
        <taxon>Ornithinimicrobium</taxon>
    </lineage>
</organism>
<evidence type="ECO:0000256" key="1">
    <source>
        <dbReference type="SAM" id="MobiDB-lite"/>
    </source>
</evidence>
<dbReference type="RefSeq" id="WP_097186590.1">
    <property type="nucleotide sequence ID" value="NZ_OBQK01000001.1"/>
</dbReference>
<feature type="region of interest" description="Disordered" evidence="1">
    <location>
        <begin position="187"/>
        <end position="212"/>
    </location>
</feature>
<feature type="transmembrane region" description="Helical" evidence="2">
    <location>
        <begin position="142"/>
        <end position="162"/>
    </location>
</feature>
<keyword evidence="2" id="KW-0472">Membrane</keyword>
<keyword evidence="4" id="KW-1185">Reference proteome</keyword>
<evidence type="ECO:0000256" key="2">
    <source>
        <dbReference type="SAM" id="Phobius"/>
    </source>
</evidence>